<comment type="subcellular location">
    <subcellularLocation>
        <location evidence="1">Cell inner membrane</location>
    </subcellularLocation>
</comment>
<accession>U7D9Y6</accession>
<organism evidence="7 8">
    <name type="scientific">Chitinivibrio alkaliphilus ACht1</name>
    <dbReference type="NCBI Taxonomy" id="1313304"/>
    <lineage>
        <taxon>Bacteria</taxon>
        <taxon>Pseudomonadati</taxon>
        <taxon>Fibrobacterota</taxon>
        <taxon>Chitinivibrionia</taxon>
        <taxon>Chitinivibrionales</taxon>
        <taxon>Chitinivibrionaceae</taxon>
        <taxon>Chitinivibrio</taxon>
    </lineage>
</organism>
<dbReference type="STRING" id="1313304.CALK_1123"/>
<gene>
    <name evidence="7" type="ORF">CALK_1123</name>
</gene>
<evidence type="ECO:0000313" key="8">
    <source>
        <dbReference type="Proteomes" id="UP000017148"/>
    </source>
</evidence>
<dbReference type="OrthoDB" id="5517264at2"/>
<reference evidence="7 8" key="1">
    <citation type="journal article" date="2013" name="Environ. Microbiol.">
        <title>Genome analysis of Chitinivibrio alkaliphilus gen. nov., sp. nov., a novel extremely haloalkaliphilic anaerobic chitinolytic bacterium from the candidate phylum Termite Group 3.</title>
        <authorList>
            <person name="Sorokin D.Y."/>
            <person name="Gumerov V.M."/>
            <person name="Rakitin A.L."/>
            <person name="Beletsky A.V."/>
            <person name="Damste J.S."/>
            <person name="Muyzer G."/>
            <person name="Mardanov A.V."/>
            <person name="Ravin N.V."/>
        </authorList>
    </citation>
    <scope>NUCLEOTIDE SEQUENCE [LARGE SCALE GENOMIC DNA]</scope>
    <source>
        <strain evidence="7 8">ACht1</strain>
    </source>
</reference>
<evidence type="ECO:0000256" key="4">
    <source>
        <dbReference type="ARBA" id="ARBA00022679"/>
    </source>
</evidence>
<protein>
    <submittedName>
        <fullName evidence="7">Lipid A biosynthesis acyltransferase</fullName>
    </submittedName>
</protein>
<keyword evidence="5" id="KW-0472">Membrane</keyword>
<dbReference type="GO" id="GO:0009247">
    <property type="term" value="P:glycolipid biosynthetic process"/>
    <property type="evidence" value="ECO:0007669"/>
    <property type="project" value="UniProtKB-ARBA"/>
</dbReference>
<keyword evidence="4 7" id="KW-0808">Transferase</keyword>
<proteinExistence type="predicted"/>
<keyword evidence="6 7" id="KW-0012">Acyltransferase</keyword>
<dbReference type="AlphaFoldDB" id="U7D9Y6"/>
<dbReference type="eggNOG" id="COG1560">
    <property type="taxonomic scope" value="Bacteria"/>
</dbReference>
<dbReference type="RefSeq" id="WP_022636608.1">
    <property type="nucleotide sequence ID" value="NZ_ASJR01000008.1"/>
</dbReference>
<evidence type="ECO:0000256" key="3">
    <source>
        <dbReference type="ARBA" id="ARBA00022519"/>
    </source>
</evidence>
<keyword evidence="2" id="KW-1003">Cell membrane</keyword>
<dbReference type="GO" id="GO:0016746">
    <property type="term" value="F:acyltransferase activity"/>
    <property type="evidence" value="ECO:0007669"/>
    <property type="project" value="UniProtKB-KW"/>
</dbReference>
<evidence type="ECO:0000313" key="7">
    <source>
        <dbReference type="EMBL" id="ERP31907.1"/>
    </source>
</evidence>
<keyword evidence="8" id="KW-1185">Reference proteome</keyword>
<evidence type="ECO:0000256" key="5">
    <source>
        <dbReference type="ARBA" id="ARBA00023136"/>
    </source>
</evidence>
<dbReference type="InterPro" id="IPR004960">
    <property type="entry name" value="LipA_acyltrans"/>
</dbReference>
<comment type="caution">
    <text evidence="7">The sequence shown here is derived from an EMBL/GenBank/DDBJ whole genome shotgun (WGS) entry which is preliminary data.</text>
</comment>
<dbReference type="Proteomes" id="UP000017148">
    <property type="component" value="Unassembled WGS sequence"/>
</dbReference>
<dbReference type="Pfam" id="PF03279">
    <property type="entry name" value="Lip_A_acyltrans"/>
    <property type="match status" value="1"/>
</dbReference>
<name>U7D9Y6_9BACT</name>
<evidence type="ECO:0000256" key="1">
    <source>
        <dbReference type="ARBA" id="ARBA00004533"/>
    </source>
</evidence>
<keyword evidence="3" id="KW-0997">Cell inner membrane</keyword>
<evidence type="ECO:0000256" key="2">
    <source>
        <dbReference type="ARBA" id="ARBA00022475"/>
    </source>
</evidence>
<dbReference type="GO" id="GO:0005886">
    <property type="term" value="C:plasma membrane"/>
    <property type="evidence" value="ECO:0007669"/>
    <property type="project" value="UniProtKB-SubCell"/>
</dbReference>
<sequence length="292" mass="32919">MSLSKHLQSPEILSDITGKSFADIKKRIIAAGNEWYKTHPEEESLIRKNLTSLGKEDSDQLVAAIQEGILVHYAEKITALSLSPEEFSQFLNTHIDYTDASKILQENSQDTGILMATPHFGGVEFVTPTLSRMGHTTNVVLKFSTPELSAKIRKYSQNMEDQGDFAPIHFIELGKNATGGALDMYAALRRHEVLFTVFDEETDHSQKVTLFGKEILGGAGLDKLIAPAKGFTKVYTVFMVRLDENSYKMVLKEIPADSPEPVQEMYNALEDMLTQYLEQWYFLHEEVPLVRQ</sequence>
<dbReference type="EMBL" id="ASJR01000008">
    <property type="protein sequence ID" value="ERP31907.1"/>
    <property type="molecule type" value="Genomic_DNA"/>
</dbReference>
<evidence type="ECO:0000256" key="6">
    <source>
        <dbReference type="ARBA" id="ARBA00023315"/>
    </source>
</evidence>